<evidence type="ECO:0000256" key="1">
    <source>
        <dbReference type="ARBA" id="ARBA00012493"/>
    </source>
</evidence>
<dbReference type="EMBL" id="JALNTZ010000009">
    <property type="protein sequence ID" value="KAJ3641854.1"/>
    <property type="molecule type" value="Genomic_DNA"/>
</dbReference>
<comment type="caution">
    <text evidence="4">The sequence shown here is derived from an EMBL/GenBank/DDBJ whole genome shotgun (WGS) entry which is preliminary data.</text>
</comment>
<evidence type="ECO:0000313" key="5">
    <source>
        <dbReference type="Proteomes" id="UP001168821"/>
    </source>
</evidence>
<dbReference type="Pfam" id="PF17921">
    <property type="entry name" value="Integrase_H2C2"/>
    <property type="match status" value="1"/>
</dbReference>
<dbReference type="PANTHER" id="PTHR37984:SF5">
    <property type="entry name" value="PROTEIN NYNRIN-LIKE"/>
    <property type="match status" value="1"/>
</dbReference>
<proteinExistence type="predicted"/>
<dbReference type="Proteomes" id="UP001168821">
    <property type="component" value="Unassembled WGS sequence"/>
</dbReference>
<evidence type="ECO:0000259" key="3">
    <source>
        <dbReference type="Pfam" id="PF17921"/>
    </source>
</evidence>
<feature type="domain" description="Integrase zinc-binding" evidence="3">
    <location>
        <begin position="130"/>
        <end position="172"/>
    </location>
</feature>
<name>A0AA38HQN2_9CUCU</name>
<evidence type="ECO:0000313" key="4">
    <source>
        <dbReference type="EMBL" id="KAJ3641854.1"/>
    </source>
</evidence>
<dbReference type="InterPro" id="IPR050951">
    <property type="entry name" value="Retrovirus_Pol_polyprotein"/>
</dbReference>
<protein>
    <recommendedName>
        <fullName evidence="1">RNA-directed DNA polymerase</fullName>
        <ecNumber evidence="1">2.7.7.49</ecNumber>
    </recommendedName>
</protein>
<dbReference type="EC" id="2.7.7.49" evidence="1"/>
<dbReference type="InterPro" id="IPR041588">
    <property type="entry name" value="Integrase_H2C2"/>
</dbReference>
<evidence type="ECO:0000256" key="2">
    <source>
        <dbReference type="SAM" id="MobiDB-lite"/>
    </source>
</evidence>
<dbReference type="Gene3D" id="1.10.340.70">
    <property type="match status" value="1"/>
</dbReference>
<gene>
    <name evidence="4" type="ORF">Zmor_028325</name>
</gene>
<dbReference type="GO" id="GO:0003964">
    <property type="term" value="F:RNA-directed DNA polymerase activity"/>
    <property type="evidence" value="ECO:0007669"/>
    <property type="project" value="UniProtKB-EC"/>
</dbReference>
<feature type="region of interest" description="Disordered" evidence="2">
    <location>
        <begin position="24"/>
        <end position="60"/>
    </location>
</feature>
<dbReference type="AlphaFoldDB" id="A0AA38HQN2"/>
<organism evidence="4 5">
    <name type="scientific">Zophobas morio</name>
    <dbReference type="NCBI Taxonomy" id="2755281"/>
    <lineage>
        <taxon>Eukaryota</taxon>
        <taxon>Metazoa</taxon>
        <taxon>Ecdysozoa</taxon>
        <taxon>Arthropoda</taxon>
        <taxon>Hexapoda</taxon>
        <taxon>Insecta</taxon>
        <taxon>Pterygota</taxon>
        <taxon>Neoptera</taxon>
        <taxon>Endopterygota</taxon>
        <taxon>Coleoptera</taxon>
        <taxon>Polyphaga</taxon>
        <taxon>Cucujiformia</taxon>
        <taxon>Tenebrionidae</taxon>
        <taxon>Zophobas</taxon>
    </lineage>
</organism>
<keyword evidence="5" id="KW-1185">Reference proteome</keyword>
<sequence length="175" mass="20092">MKDQRSKLTRWALELQALNFDTEHCPGKLNELPDFLSRNPTGPEEDTPDDEHQLPPEATPCAQPLGVETLMDEVRDAQRRDPIAQRALTLRRELDDREPRSEVERTLQANFNHDNGLLFNTEGAHGRLVVPKDTRMRVLYEHHDVALAGHPSAEETLRTIEGTYFWSQMKKETEG</sequence>
<accession>A0AA38HQN2</accession>
<dbReference type="PANTHER" id="PTHR37984">
    <property type="entry name" value="PROTEIN CBG26694"/>
    <property type="match status" value="1"/>
</dbReference>
<reference evidence="4" key="1">
    <citation type="journal article" date="2023" name="G3 (Bethesda)">
        <title>Whole genome assemblies of Zophobas morio and Tenebrio molitor.</title>
        <authorList>
            <person name="Kaur S."/>
            <person name="Stinson S.A."/>
            <person name="diCenzo G.C."/>
        </authorList>
    </citation>
    <scope>NUCLEOTIDE SEQUENCE</scope>
    <source>
        <strain evidence="4">QUZm001</strain>
    </source>
</reference>